<comment type="subcellular location">
    <subcellularLocation>
        <location evidence="1">Cell membrane</location>
        <topology evidence="1">Multi-pass membrane protein</topology>
    </subcellularLocation>
</comment>
<dbReference type="PANTHER" id="PTHR30572">
    <property type="entry name" value="MEMBRANE COMPONENT OF TRANSPORTER-RELATED"/>
    <property type="match status" value="1"/>
</dbReference>
<comment type="caution">
    <text evidence="9">The sequence shown here is derived from an EMBL/GenBank/DDBJ whole genome shotgun (WGS) entry which is preliminary data.</text>
</comment>
<dbReference type="RefSeq" id="WP_094367778.1">
    <property type="nucleotide sequence ID" value="NZ_NOJY02000001.1"/>
</dbReference>
<dbReference type="GO" id="GO:0005886">
    <property type="term" value="C:plasma membrane"/>
    <property type="evidence" value="ECO:0007669"/>
    <property type="project" value="UniProtKB-SubCell"/>
</dbReference>
<evidence type="ECO:0000313" key="9">
    <source>
        <dbReference type="EMBL" id="RDY29657.1"/>
    </source>
</evidence>
<feature type="transmembrane region" description="Helical" evidence="7">
    <location>
        <begin position="715"/>
        <end position="739"/>
    </location>
</feature>
<evidence type="ECO:0000256" key="3">
    <source>
        <dbReference type="ARBA" id="ARBA00022692"/>
    </source>
</evidence>
<dbReference type="PANTHER" id="PTHR30572:SF4">
    <property type="entry name" value="ABC TRANSPORTER PERMEASE YTRF"/>
    <property type="match status" value="1"/>
</dbReference>
<evidence type="ECO:0000256" key="4">
    <source>
        <dbReference type="ARBA" id="ARBA00022989"/>
    </source>
</evidence>
<evidence type="ECO:0000256" key="6">
    <source>
        <dbReference type="ARBA" id="ARBA00038076"/>
    </source>
</evidence>
<feature type="transmembrane region" description="Helical" evidence="7">
    <location>
        <begin position="751"/>
        <end position="776"/>
    </location>
</feature>
<evidence type="ECO:0000313" key="10">
    <source>
        <dbReference type="Proteomes" id="UP000215694"/>
    </source>
</evidence>
<dbReference type="OrthoDB" id="9793166at2"/>
<organism evidence="9 10">
    <name type="scientific">Romboutsia weinsteinii</name>
    <dbReference type="NCBI Taxonomy" id="2020949"/>
    <lineage>
        <taxon>Bacteria</taxon>
        <taxon>Bacillati</taxon>
        <taxon>Bacillota</taxon>
        <taxon>Clostridia</taxon>
        <taxon>Peptostreptococcales</taxon>
        <taxon>Peptostreptococcaceae</taxon>
        <taxon>Romboutsia</taxon>
    </lineage>
</organism>
<dbReference type="EMBL" id="NOJY02000001">
    <property type="protein sequence ID" value="RDY29657.1"/>
    <property type="molecule type" value="Genomic_DNA"/>
</dbReference>
<feature type="transmembrane region" description="Helical" evidence="7">
    <location>
        <begin position="20"/>
        <end position="44"/>
    </location>
</feature>
<dbReference type="AlphaFoldDB" id="A0A371JAH3"/>
<evidence type="ECO:0000256" key="5">
    <source>
        <dbReference type="ARBA" id="ARBA00023136"/>
    </source>
</evidence>
<evidence type="ECO:0000256" key="1">
    <source>
        <dbReference type="ARBA" id="ARBA00004651"/>
    </source>
</evidence>
<evidence type="ECO:0000256" key="7">
    <source>
        <dbReference type="SAM" id="Phobius"/>
    </source>
</evidence>
<keyword evidence="2" id="KW-1003">Cell membrane</keyword>
<dbReference type="Proteomes" id="UP000215694">
    <property type="component" value="Unassembled WGS sequence"/>
</dbReference>
<feature type="domain" description="ABC3 transporter permease C-terminal" evidence="8">
    <location>
        <begin position="260"/>
        <end position="360"/>
    </location>
</feature>
<gene>
    <name evidence="9" type="ORF">CHL78_000350</name>
</gene>
<keyword evidence="5 7" id="KW-0472">Membrane</keyword>
<evidence type="ECO:0000256" key="2">
    <source>
        <dbReference type="ARBA" id="ARBA00022475"/>
    </source>
</evidence>
<dbReference type="InterPro" id="IPR003838">
    <property type="entry name" value="ABC3_permease_C"/>
</dbReference>
<feature type="transmembrane region" description="Helical" evidence="7">
    <location>
        <begin position="309"/>
        <end position="332"/>
    </location>
</feature>
<proteinExistence type="inferred from homology"/>
<feature type="transmembrane region" description="Helical" evidence="7">
    <location>
        <begin position="254"/>
        <end position="277"/>
    </location>
</feature>
<sequence>MINTSKIAKHNLKYNKSKSILIMVTILLSTTLLASVAMVCVNWADSNKERTIEYSGSYHGAIAKMKEDDINIIKNHADIESSGVVNTVGIKEFDNEAKIALAFTDEVAAEFSSVKLVEGNLPIKENEIVLDDGALKLLGYDKKLGQKIKLSYEDFANEETSKEFILTGITKANDMSNARKMFSGIVSEEYMKNTRDMSKENFNIFFKVEGEEKLSGEEIKSKVEKIASDVGVVDKRTIKVNEDYINALKPDSEIMMWALVIGAVVVLSSMLVIYNIFYISIVTKVQEFGKLRAIGATKKQIKSIILKEGLFLSLISIPLGVILGYIISDVILANVLGKAEASKLPISIGVMIVSFATVFISLIKPMKLASRVSIIDAIKYNGVENSKNKTRKGYNSVNIKKLAYANLNRNKKRTYITLISLILSGVLFVTVSTVLTSMNAEKMAKDHFPYDIRIDLDNYTLGDEESPDTEINMLQMKNPIGEDFVNKLKELDGVEKIQENKDIKAEIKGYDTEYKYHTLMNINEIDLEDLQYYLIDGNIDMNKLKSGNEVLIGDSYLHTDNNINAGDKITLILYDGDQKIEKEVTVQGITSAPGTFLMHDDAFENLTSTNTNTSLGIYTSKAKYGDVKNYIESLVKSNDYLDSSNIDEQIESSKFAIQFTSMIGYCLVVIIGVIGFVNLINSMITSIITRRKELGMLQAIGLTNKQLVKMLDIEALFYTGTMMIGSLTLGSVLGYIAVIMCKKTGMSYVSYTFPIIQIAMMVVCILLAQLALTYFISKNFNKQSLVDRVRYSE</sequence>
<keyword evidence="4 7" id="KW-1133">Transmembrane helix</keyword>
<dbReference type="Pfam" id="PF02687">
    <property type="entry name" value="FtsX"/>
    <property type="match status" value="2"/>
</dbReference>
<feature type="transmembrane region" description="Helical" evidence="7">
    <location>
        <begin position="662"/>
        <end position="688"/>
    </location>
</feature>
<protein>
    <submittedName>
        <fullName evidence="9">ABC transporter permease</fullName>
    </submittedName>
</protein>
<name>A0A371JAH3_9FIRM</name>
<keyword evidence="10" id="KW-1185">Reference proteome</keyword>
<comment type="similarity">
    <text evidence="6">Belongs to the ABC-4 integral membrane protein family.</text>
</comment>
<accession>A0A371JAH3</accession>
<dbReference type="GO" id="GO:0022857">
    <property type="term" value="F:transmembrane transporter activity"/>
    <property type="evidence" value="ECO:0007669"/>
    <property type="project" value="TreeGrafter"/>
</dbReference>
<keyword evidence="3 7" id="KW-0812">Transmembrane</keyword>
<evidence type="ECO:0000259" key="8">
    <source>
        <dbReference type="Pfam" id="PF02687"/>
    </source>
</evidence>
<feature type="domain" description="ABC3 transporter permease C-terminal" evidence="8">
    <location>
        <begin position="666"/>
        <end position="780"/>
    </location>
</feature>
<reference evidence="9 10" key="1">
    <citation type="journal article" date="2017" name="Genome Announc.">
        <title>Draft Genome Sequence of Romboutsia weinsteinii sp. nov. Strain CCRI-19649(T) Isolated from Surface Water.</title>
        <authorList>
            <person name="Maheux A.F."/>
            <person name="Boudreau D.K."/>
            <person name="Berube E."/>
            <person name="Boissinot M."/>
            <person name="Cantin P."/>
            <person name="Raymond F."/>
            <person name="Corbeil J."/>
            <person name="Omar R.F."/>
            <person name="Bergeron M.G."/>
        </authorList>
    </citation>
    <scope>NUCLEOTIDE SEQUENCE [LARGE SCALE GENOMIC DNA]</scope>
    <source>
        <strain evidence="9 10">CCRI-19649</strain>
    </source>
</reference>
<feature type="transmembrane region" description="Helical" evidence="7">
    <location>
        <begin position="415"/>
        <end position="435"/>
    </location>
</feature>
<feature type="transmembrane region" description="Helical" evidence="7">
    <location>
        <begin position="344"/>
        <end position="363"/>
    </location>
</feature>
<dbReference type="InterPro" id="IPR050250">
    <property type="entry name" value="Macrolide_Exporter_MacB"/>
</dbReference>